<dbReference type="EMBL" id="SNXK01000004">
    <property type="protein sequence ID" value="TDP37799.1"/>
    <property type="molecule type" value="Genomic_DNA"/>
</dbReference>
<dbReference type="AlphaFoldDB" id="A0A4R6PM05"/>
<keyword evidence="2" id="KW-1185">Reference proteome</keyword>
<evidence type="ECO:0000313" key="2">
    <source>
        <dbReference type="Proteomes" id="UP000295087"/>
    </source>
</evidence>
<dbReference type="SUPFAM" id="SSF55298">
    <property type="entry name" value="YjgF-like"/>
    <property type="match status" value="1"/>
</dbReference>
<dbReference type="PANTHER" id="PTHR11803">
    <property type="entry name" value="2-IMINOBUTANOATE/2-IMINOPROPANOATE DEAMINASE RIDA"/>
    <property type="match status" value="1"/>
</dbReference>
<dbReference type="CDD" id="cd00448">
    <property type="entry name" value="YjgF_YER057c_UK114_family"/>
    <property type="match status" value="1"/>
</dbReference>
<sequence>MIEYLNPPALGDYTAAGLSSGTASEKFVYAAGLAMDPATMKRRADAATIADETRICLDNIATILAEAGLGLGDIVKTTCYLRDDAYRVEFIEAYKAMFGAGPYPARSTFVLGIASDLRVQIEAVAVRADAR</sequence>
<comment type="caution">
    <text evidence="1">The sequence shown here is derived from an EMBL/GenBank/DDBJ whole genome shotgun (WGS) entry which is preliminary data.</text>
</comment>
<dbReference type="Proteomes" id="UP000295087">
    <property type="component" value="Unassembled WGS sequence"/>
</dbReference>
<accession>A0A4R6PM05</accession>
<evidence type="ECO:0000313" key="1">
    <source>
        <dbReference type="EMBL" id="TDP37799.1"/>
    </source>
</evidence>
<dbReference type="InterPro" id="IPR035959">
    <property type="entry name" value="RutC-like_sf"/>
</dbReference>
<organism evidence="1 2">
    <name type="scientific">Nocardia ignorata</name>
    <dbReference type="NCBI Taxonomy" id="145285"/>
    <lineage>
        <taxon>Bacteria</taxon>
        <taxon>Bacillati</taxon>
        <taxon>Actinomycetota</taxon>
        <taxon>Actinomycetes</taxon>
        <taxon>Mycobacteriales</taxon>
        <taxon>Nocardiaceae</taxon>
        <taxon>Nocardia</taxon>
    </lineage>
</organism>
<name>A0A4R6PM05_NOCIG</name>
<dbReference type="GO" id="GO:0019239">
    <property type="term" value="F:deaminase activity"/>
    <property type="evidence" value="ECO:0007669"/>
    <property type="project" value="TreeGrafter"/>
</dbReference>
<gene>
    <name evidence="1" type="ORF">DFR75_104149</name>
</gene>
<reference evidence="1 2" key="1">
    <citation type="submission" date="2019-03" db="EMBL/GenBank/DDBJ databases">
        <title>Genomic Encyclopedia of Type Strains, Phase IV (KMG-IV): sequencing the most valuable type-strain genomes for metagenomic binning, comparative biology and taxonomic classification.</title>
        <authorList>
            <person name="Goeker M."/>
        </authorList>
    </citation>
    <scope>NUCLEOTIDE SEQUENCE [LARGE SCALE GENOMIC DNA]</scope>
    <source>
        <strain evidence="1 2">DSM 44496</strain>
    </source>
</reference>
<protein>
    <submittedName>
        <fullName evidence="1">Endoribonuclease L-PSP</fullName>
    </submittedName>
</protein>
<dbReference type="InterPro" id="IPR006175">
    <property type="entry name" value="YjgF/YER057c/UK114"/>
</dbReference>
<dbReference type="PANTHER" id="PTHR11803:SF59">
    <property type="entry name" value="ENDORIBONUCLEASE"/>
    <property type="match status" value="1"/>
</dbReference>
<dbReference type="GO" id="GO:0005829">
    <property type="term" value="C:cytosol"/>
    <property type="evidence" value="ECO:0007669"/>
    <property type="project" value="TreeGrafter"/>
</dbReference>
<dbReference type="Pfam" id="PF01042">
    <property type="entry name" value="Ribonuc_L-PSP"/>
    <property type="match status" value="1"/>
</dbReference>
<dbReference type="Gene3D" id="3.30.1330.40">
    <property type="entry name" value="RutC-like"/>
    <property type="match status" value="1"/>
</dbReference>
<proteinExistence type="predicted"/>
<dbReference type="RefSeq" id="WP_067488600.1">
    <property type="nucleotide sequence ID" value="NZ_SNXK01000004.1"/>
</dbReference>